<evidence type="ECO:0000256" key="4">
    <source>
        <dbReference type="SAM" id="MobiDB-lite"/>
    </source>
</evidence>
<dbReference type="Gene3D" id="1.25.40.10">
    <property type="entry name" value="Tetratricopeptide repeat domain"/>
    <property type="match status" value="2"/>
</dbReference>
<gene>
    <name evidence="8" type="ORF">OsI_25221</name>
</gene>
<dbReference type="Pfam" id="PF20430">
    <property type="entry name" value="Eplus_motif"/>
    <property type="match status" value="1"/>
</dbReference>
<dbReference type="InterPro" id="IPR032867">
    <property type="entry name" value="DYW_dom"/>
</dbReference>
<dbReference type="FunFam" id="1.25.40.10:FF:000474">
    <property type="entry name" value="Pentatricopeptide repeat protein PPR986-12"/>
    <property type="match status" value="1"/>
</dbReference>
<dbReference type="InterPro" id="IPR054726">
    <property type="entry name" value="Ubiq_DUF569-assoc"/>
</dbReference>
<dbReference type="EMBL" id="CM000132">
    <property type="protein sequence ID" value="EEC81668.1"/>
    <property type="molecule type" value="Genomic_DNA"/>
</dbReference>
<feature type="domain" description="DUF569" evidence="5">
    <location>
        <begin position="599"/>
        <end position="737"/>
    </location>
</feature>
<dbReference type="GO" id="GO:0003723">
    <property type="term" value="F:RNA binding"/>
    <property type="evidence" value="ECO:0007669"/>
    <property type="project" value="InterPro"/>
</dbReference>
<feature type="compositionally biased region" description="Basic and acidic residues" evidence="4">
    <location>
        <begin position="573"/>
        <end position="586"/>
    </location>
</feature>
<dbReference type="InterPro" id="IPR008999">
    <property type="entry name" value="Actin-crosslinking"/>
</dbReference>
<protein>
    <recommendedName>
        <fullName evidence="10">DYW domain-containing protein</fullName>
    </recommendedName>
</protein>
<dbReference type="PANTHER" id="PTHR47926">
    <property type="entry name" value="PENTATRICOPEPTIDE REPEAT-CONTAINING PROTEIN"/>
    <property type="match status" value="1"/>
</dbReference>
<organism evidence="8 9">
    <name type="scientific">Oryza sativa subsp. indica</name>
    <name type="common">Rice</name>
    <dbReference type="NCBI Taxonomy" id="39946"/>
    <lineage>
        <taxon>Eukaryota</taxon>
        <taxon>Viridiplantae</taxon>
        <taxon>Streptophyta</taxon>
        <taxon>Embryophyta</taxon>
        <taxon>Tracheophyta</taxon>
        <taxon>Spermatophyta</taxon>
        <taxon>Magnoliopsida</taxon>
        <taxon>Liliopsida</taxon>
        <taxon>Poales</taxon>
        <taxon>Poaceae</taxon>
        <taxon>BOP clade</taxon>
        <taxon>Oryzoideae</taxon>
        <taxon>Oryzeae</taxon>
        <taxon>Oryzinae</taxon>
        <taxon>Oryza</taxon>
        <taxon>Oryza sativa</taxon>
    </lineage>
</organism>
<evidence type="ECO:0000256" key="2">
    <source>
        <dbReference type="ARBA" id="ARBA00022946"/>
    </source>
</evidence>
<dbReference type="CDD" id="cd23340">
    <property type="entry name" value="beta-trefoil_FSCN_ACP-like"/>
    <property type="match status" value="1"/>
</dbReference>
<evidence type="ECO:0000259" key="7">
    <source>
        <dbReference type="Pfam" id="PF22932"/>
    </source>
</evidence>
<dbReference type="Pfam" id="PF04601">
    <property type="entry name" value="DUF569"/>
    <property type="match status" value="1"/>
</dbReference>
<dbReference type="Gene3D" id="2.80.10.50">
    <property type="match status" value="1"/>
</dbReference>
<dbReference type="SUPFAM" id="SSF50405">
    <property type="entry name" value="Actin-crosslinking proteins"/>
    <property type="match status" value="1"/>
</dbReference>
<feature type="compositionally biased region" description="Low complexity" evidence="4">
    <location>
        <begin position="542"/>
        <end position="558"/>
    </location>
</feature>
<evidence type="ECO:0008006" key="10">
    <source>
        <dbReference type="Google" id="ProtNLM"/>
    </source>
</evidence>
<evidence type="ECO:0000259" key="6">
    <source>
        <dbReference type="Pfam" id="PF14432"/>
    </source>
</evidence>
<feature type="repeat" description="PPR" evidence="3">
    <location>
        <begin position="129"/>
        <end position="159"/>
    </location>
</feature>
<feature type="region of interest" description="Disordered" evidence="4">
    <location>
        <begin position="753"/>
        <end position="821"/>
    </location>
</feature>
<dbReference type="PANTHER" id="PTHR47926:SF508">
    <property type="entry name" value="PENTATRICOPEPTIDE REPEAT-CONTAINING PROTEIN"/>
    <property type="match status" value="1"/>
</dbReference>
<sequence length="931" mass="101712">MLSLAASSLPSTRTHRPDAASHSSSSSVRLLRSLARSRRADLAHRALLLFRSLQSTPSPPPPHVSLPAVLSAAAFLSALPEGRQLHALAAKLGLAPSHTVVANSLLHLYSSCGLPGAALDLFRRIPDRSLVSWNTAVDALVGNGDHLAALDLFREMQRDTELAPDAYTVQSVLGACAGAGALSLGVYAHALLLRELGGDGDGEAVSRDMLINNSLVDLYGKCGALELAQQVFDRMPARDLASWNVMILTLANHGRVCESVELFDRMTQVEKMAPNAITFVAVLSACNHGGLVEEGRRYFAMMVDQYRIKPRIEHYGCMVDLLARAGFIEEALDIVAGMNCRPDAIIWRSLLDACCKKNAGLELTEAMAKLALEVPDDAVSGVYVLLSRVYASAQRWNDVGMVRRLMVEEGVKKEPGFSSIEMDGLVHQFVAGDTSHPQSEAIYEKLDEIQLKLTSAGYKPDLSEAPLVASIDNAKGAALRLHSERLAISFGLLNATPGAPIRILKNLRVCKDCHTISKLISKLYGVEIIPQPPRAQRRNARPSRAPAPSRAARHPSPQHTKATPSLARARGRRKEERLPRGEREITRLAARPRRGGSRELFERARTVRLRGHHDKYLYAEEDESRVSQDRSASSPNARWSVEPVPHAPGVLRLRSHYGRYLSASNEPFLLGVTGRKVLQALPHRLDSSVEWVPVRDGAHARLRTRYGNYLRANGGLPPWRNSVTHDVPHRHAGWILWTVEVVEVLPESLVPAPIASDDDPAAPHYKTPSRGPSPVPTPALAPASPPRHRPASPPSYLARPPPPPPGYIEPPQGYIEPPPPEPTLARIESTESFSLPLHKVDGRAIHYHIGDDNGDIGDDQEGHSFTFNGTSLEELLERLQEETGLNDVIICSRSPINGKLMPLRLQLPPNNAAMHIVLVRESSKGRVISGS</sequence>
<feature type="repeat" description="PPR" evidence="3">
    <location>
        <begin position="208"/>
        <end position="242"/>
    </location>
</feature>
<feature type="domain" description="DUF569" evidence="7">
    <location>
        <begin position="842"/>
        <end position="918"/>
    </location>
</feature>
<feature type="compositionally biased region" description="Pro residues" evidence="4">
    <location>
        <begin position="771"/>
        <end position="785"/>
    </location>
</feature>
<keyword evidence="1" id="KW-0677">Repeat</keyword>
<dbReference type="STRING" id="39946.B8B850"/>
<feature type="domain" description="DYW" evidence="6">
    <location>
        <begin position="457"/>
        <end position="529"/>
    </location>
</feature>
<dbReference type="InterPro" id="IPR011990">
    <property type="entry name" value="TPR-like_helical_dom_sf"/>
</dbReference>
<name>B8B850_ORYSI</name>
<keyword evidence="9" id="KW-1185">Reference proteome</keyword>
<dbReference type="Pfam" id="PF22932">
    <property type="entry name" value="Ubiq_DUF_assoc"/>
    <property type="match status" value="1"/>
</dbReference>
<dbReference type="Pfam" id="PF01535">
    <property type="entry name" value="PPR"/>
    <property type="match status" value="4"/>
</dbReference>
<dbReference type="InterPro" id="IPR002885">
    <property type="entry name" value="PPR_rpt"/>
</dbReference>
<dbReference type="Pfam" id="PF13041">
    <property type="entry name" value="PPR_2"/>
    <property type="match status" value="1"/>
</dbReference>
<dbReference type="InterPro" id="IPR046849">
    <property type="entry name" value="E2_motif"/>
</dbReference>
<dbReference type="AlphaFoldDB" id="B8B850"/>
<feature type="compositionally biased region" description="Pro residues" evidence="4">
    <location>
        <begin position="799"/>
        <end position="808"/>
    </location>
</feature>
<accession>B8B850</accession>
<reference evidence="8 9" key="1">
    <citation type="journal article" date="2005" name="PLoS Biol.">
        <title>The genomes of Oryza sativa: a history of duplications.</title>
        <authorList>
            <person name="Yu J."/>
            <person name="Wang J."/>
            <person name="Lin W."/>
            <person name="Li S."/>
            <person name="Li H."/>
            <person name="Zhou J."/>
            <person name="Ni P."/>
            <person name="Dong W."/>
            <person name="Hu S."/>
            <person name="Zeng C."/>
            <person name="Zhang J."/>
            <person name="Zhang Y."/>
            <person name="Li R."/>
            <person name="Xu Z."/>
            <person name="Li S."/>
            <person name="Li X."/>
            <person name="Zheng H."/>
            <person name="Cong L."/>
            <person name="Lin L."/>
            <person name="Yin J."/>
            <person name="Geng J."/>
            <person name="Li G."/>
            <person name="Shi J."/>
            <person name="Liu J."/>
            <person name="Lv H."/>
            <person name="Li J."/>
            <person name="Wang J."/>
            <person name="Deng Y."/>
            <person name="Ran L."/>
            <person name="Shi X."/>
            <person name="Wang X."/>
            <person name="Wu Q."/>
            <person name="Li C."/>
            <person name="Ren X."/>
            <person name="Wang J."/>
            <person name="Wang X."/>
            <person name="Li D."/>
            <person name="Liu D."/>
            <person name="Zhang X."/>
            <person name="Ji Z."/>
            <person name="Zhao W."/>
            <person name="Sun Y."/>
            <person name="Zhang Z."/>
            <person name="Bao J."/>
            <person name="Han Y."/>
            <person name="Dong L."/>
            <person name="Ji J."/>
            <person name="Chen P."/>
            <person name="Wu S."/>
            <person name="Liu J."/>
            <person name="Xiao Y."/>
            <person name="Bu D."/>
            <person name="Tan J."/>
            <person name="Yang L."/>
            <person name="Ye C."/>
            <person name="Zhang J."/>
            <person name="Xu J."/>
            <person name="Zhou Y."/>
            <person name="Yu Y."/>
            <person name="Zhang B."/>
            <person name="Zhuang S."/>
            <person name="Wei H."/>
            <person name="Liu B."/>
            <person name="Lei M."/>
            <person name="Yu H."/>
            <person name="Li Y."/>
            <person name="Xu H."/>
            <person name="Wei S."/>
            <person name="He X."/>
            <person name="Fang L."/>
            <person name="Zhang Z."/>
            <person name="Zhang Y."/>
            <person name="Huang X."/>
            <person name="Su Z."/>
            <person name="Tong W."/>
            <person name="Li J."/>
            <person name="Tong Z."/>
            <person name="Li S."/>
            <person name="Ye J."/>
            <person name="Wang L."/>
            <person name="Fang L."/>
            <person name="Lei T."/>
            <person name="Chen C."/>
            <person name="Chen H."/>
            <person name="Xu Z."/>
            <person name="Li H."/>
            <person name="Huang H."/>
            <person name="Zhang F."/>
            <person name="Xu H."/>
            <person name="Li N."/>
            <person name="Zhao C."/>
            <person name="Li S."/>
            <person name="Dong L."/>
            <person name="Huang Y."/>
            <person name="Li L."/>
            <person name="Xi Y."/>
            <person name="Qi Q."/>
            <person name="Li W."/>
            <person name="Zhang B."/>
            <person name="Hu W."/>
            <person name="Zhang Y."/>
            <person name="Tian X."/>
            <person name="Jiao Y."/>
            <person name="Liang X."/>
            <person name="Jin J."/>
            <person name="Gao L."/>
            <person name="Zheng W."/>
            <person name="Hao B."/>
            <person name="Liu S."/>
            <person name="Wang W."/>
            <person name="Yuan L."/>
            <person name="Cao M."/>
            <person name="McDermott J."/>
            <person name="Samudrala R."/>
            <person name="Wang J."/>
            <person name="Wong G.K."/>
            <person name="Yang H."/>
        </authorList>
    </citation>
    <scope>NUCLEOTIDE SEQUENCE [LARGE SCALE GENOMIC DNA]</scope>
    <source>
        <strain evidence="9">cv. 93-11</strain>
    </source>
</reference>
<dbReference type="GO" id="GO:0008270">
    <property type="term" value="F:zinc ion binding"/>
    <property type="evidence" value="ECO:0007669"/>
    <property type="project" value="InterPro"/>
</dbReference>
<dbReference type="FunFam" id="2.80.10.50:FF:000067">
    <property type="entry name" value="BnaC05g19630D protein"/>
    <property type="match status" value="1"/>
</dbReference>
<feature type="compositionally biased region" description="Polar residues" evidence="4">
    <location>
        <begin position="1"/>
        <end position="12"/>
    </location>
</feature>
<feature type="region of interest" description="Disordered" evidence="4">
    <location>
        <begin position="531"/>
        <end position="599"/>
    </location>
</feature>
<evidence type="ECO:0000259" key="5">
    <source>
        <dbReference type="Pfam" id="PF04601"/>
    </source>
</evidence>
<dbReference type="InterPro" id="IPR046960">
    <property type="entry name" value="PPR_At4g14850-like_plant"/>
</dbReference>
<dbReference type="FunFam" id="1.25.40.10:FF:000912">
    <property type="entry name" value="Pentatricopeptide repeat protein PPR986-12"/>
    <property type="match status" value="1"/>
</dbReference>
<keyword evidence="2" id="KW-0809">Transit peptide</keyword>
<dbReference type="HOGENOM" id="CLU_314350_0_0_1"/>
<evidence type="ECO:0000256" key="3">
    <source>
        <dbReference type="PROSITE-ProRule" id="PRU00708"/>
    </source>
</evidence>
<dbReference type="Proteomes" id="UP000007015">
    <property type="component" value="Chromosome 7"/>
</dbReference>
<evidence type="ECO:0000313" key="8">
    <source>
        <dbReference type="EMBL" id="EEC81668.1"/>
    </source>
</evidence>
<proteinExistence type="predicted"/>
<evidence type="ECO:0000256" key="1">
    <source>
        <dbReference type="ARBA" id="ARBA00022737"/>
    </source>
</evidence>
<dbReference type="PROSITE" id="PS51375">
    <property type="entry name" value="PPR"/>
    <property type="match status" value="2"/>
</dbReference>
<feature type="region of interest" description="Disordered" evidence="4">
    <location>
        <begin position="1"/>
        <end position="24"/>
    </location>
</feature>
<dbReference type="InterPro" id="IPR007679">
    <property type="entry name" value="DUF569"/>
</dbReference>
<dbReference type="Pfam" id="PF20431">
    <property type="entry name" value="E_motif"/>
    <property type="match status" value="1"/>
</dbReference>
<evidence type="ECO:0000313" key="9">
    <source>
        <dbReference type="Proteomes" id="UP000007015"/>
    </source>
</evidence>
<dbReference type="NCBIfam" id="TIGR00756">
    <property type="entry name" value="PPR"/>
    <property type="match status" value="1"/>
</dbReference>
<dbReference type="GO" id="GO:0009451">
    <property type="term" value="P:RNA modification"/>
    <property type="evidence" value="ECO:0007669"/>
    <property type="project" value="InterPro"/>
</dbReference>
<dbReference type="InterPro" id="IPR046848">
    <property type="entry name" value="E_motif"/>
</dbReference>
<dbReference type="Gramene" id="BGIOSGA025317-TA">
    <property type="protein sequence ID" value="BGIOSGA025317-PA"/>
    <property type="gene ID" value="BGIOSGA025317"/>
</dbReference>
<feature type="region of interest" description="Disordered" evidence="4">
    <location>
        <begin position="620"/>
        <end position="640"/>
    </location>
</feature>
<dbReference type="Pfam" id="PF14432">
    <property type="entry name" value="DYW_deaminase"/>
    <property type="match status" value="1"/>
</dbReference>